<dbReference type="EMBL" id="JAQQWM010000003">
    <property type="protein sequence ID" value="KAK8073075.1"/>
    <property type="molecule type" value="Genomic_DNA"/>
</dbReference>
<dbReference type="PANTHER" id="PTHR35395">
    <property type="entry name" value="DUF6536 DOMAIN-CONTAINING PROTEIN"/>
    <property type="match status" value="1"/>
</dbReference>
<evidence type="ECO:0000256" key="1">
    <source>
        <dbReference type="SAM" id="Phobius"/>
    </source>
</evidence>
<name>A0ABR1VPA1_9PEZI</name>
<sequence length="890" mass="99424">MKLAHPFFRRGWRRLGVFNIILASLCGLSIFTAFSTAFIHREGTSTFGSTTIDEGRCDDTSRTSIILHVLVNIVSTGVLASSNFFMQIVTSPTRKEIDQAHMFLQPLNIGLPSWRNLSSLPHFKKACWLLLLSSSIPIHLFFNSAIYKTAYRGDHYNLVIATAAFTQNEKYWLPGASLAPSGASSPVQTFFDISGHNDTDLFQRLPGDPRRDIYINPGHNQSKSGGAISGYGEPFPLGAYWNKSSPIRQTIENIAHQASTWDKLSFEQCIDEYRTNNPLSKHSDLLIIVSSGTNISKGWQRDQVYEFDPRTNLSEIWDPHVPPEAINPLWYWTSCVLQFKVRVNSCGRIIGSRDDGFYSPPPPINTSRQIRFKDDGYHINTTDAEESRGYKAIREELDIEHCLAKPVKCRVLVSSGLLLVVLSCVLVKVATCITILWYQQDASLITPGDAIESFISKPDTYTRGLASLNVTDSQNLQCLTRKETVCPIAHDGSFIKPRRWQETPQRLRSVITKRVWIQVYYIASVVLVGVVGALVVALQRYVAGDGDIKSFGPSDNVSIVDFLSGMGYYATLIVVNTPQLILSFIYLVVNMLHTQLQLEREWNSYALAYTPLRVSFPHGEQTSTYRLQLPYKYSIPLISTSAALHWMISNCLFIVIVDGTLDGTDMTPVERNPNRPETTNDRLREDFNMSGSVYITAGYSVTAIFVLFVSGTLFVLSPLFFSSQKLKGNMTFGATNSLVLSAACHVPRATSHIRSEPLPPVVDTSTMKGNKTRDMLVPASTTDGISRRNGGYSPAVSSVAEYDDIEYDGSSDMRSLLVDSEHERAELTQTGVDEEYLIALSRMPLRWGVTSLPDDLKRELSTENDDLVMHLSFGGEEHDVREPQINSLYA</sequence>
<dbReference type="Pfam" id="PF20163">
    <property type="entry name" value="DUF6536"/>
    <property type="match status" value="1"/>
</dbReference>
<proteinExistence type="predicted"/>
<evidence type="ECO:0000313" key="4">
    <source>
        <dbReference type="Proteomes" id="UP001446871"/>
    </source>
</evidence>
<gene>
    <name evidence="3" type="ORF">PG996_006423</name>
</gene>
<protein>
    <recommendedName>
        <fullName evidence="2">DUF6536 domain-containing protein</fullName>
    </recommendedName>
</protein>
<keyword evidence="1" id="KW-0812">Transmembrane</keyword>
<dbReference type="PANTHER" id="PTHR35395:SF1">
    <property type="entry name" value="DUF6536 DOMAIN-CONTAINING PROTEIN"/>
    <property type="match status" value="1"/>
</dbReference>
<reference evidence="3 4" key="1">
    <citation type="submission" date="2023-01" db="EMBL/GenBank/DDBJ databases">
        <title>Analysis of 21 Apiospora genomes using comparative genomics revels a genus with tremendous synthesis potential of carbohydrate active enzymes and secondary metabolites.</title>
        <authorList>
            <person name="Sorensen T."/>
        </authorList>
    </citation>
    <scope>NUCLEOTIDE SEQUENCE [LARGE SCALE GENOMIC DNA]</scope>
    <source>
        <strain evidence="3 4">CBS 83171</strain>
    </source>
</reference>
<keyword evidence="1" id="KW-1133">Transmembrane helix</keyword>
<feature type="transmembrane region" description="Helical" evidence="1">
    <location>
        <begin position="411"/>
        <end position="438"/>
    </location>
</feature>
<feature type="transmembrane region" description="Helical" evidence="1">
    <location>
        <begin position="566"/>
        <end position="589"/>
    </location>
</feature>
<keyword evidence="4" id="KW-1185">Reference proteome</keyword>
<feature type="transmembrane region" description="Helical" evidence="1">
    <location>
        <begin position="515"/>
        <end position="538"/>
    </location>
</feature>
<keyword evidence="1" id="KW-0472">Membrane</keyword>
<dbReference type="Proteomes" id="UP001446871">
    <property type="component" value="Unassembled WGS sequence"/>
</dbReference>
<feature type="transmembrane region" description="Helical" evidence="1">
    <location>
        <begin position="635"/>
        <end position="657"/>
    </location>
</feature>
<feature type="domain" description="DUF6536" evidence="2">
    <location>
        <begin position="12"/>
        <end position="166"/>
    </location>
</feature>
<evidence type="ECO:0000259" key="2">
    <source>
        <dbReference type="Pfam" id="PF20163"/>
    </source>
</evidence>
<dbReference type="InterPro" id="IPR046623">
    <property type="entry name" value="DUF6536"/>
</dbReference>
<feature type="transmembrane region" description="Helical" evidence="1">
    <location>
        <begin position="693"/>
        <end position="721"/>
    </location>
</feature>
<feature type="transmembrane region" description="Helical" evidence="1">
    <location>
        <begin position="20"/>
        <end position="39"/>
    </location>
</feature>
<accession>A0ABR1VPA1</accession>
<organism evidence="3 4">
    <name type="scientific">Apiospora saccharicola</name>
    <dbReference type="NCBI Taxonomy" id="335842"/>
    <lineage>
        <taxon>Eukaryota</taxon>
        <taxon>Fungi</taxon>
        <taxon>Dikarya</taxon>
        <taxon>Ascomycota</taxon>
        <taxon>Pezizomycotina</taxon>
        <taxon>Sordariomycetes</taxon>
        <taxon>Xylariomycetidae</taxon>
        <taxon>Amphisphaeriales</taxon>
        <taxon>Apiosporaceae</taxon>
        <taxon>Apiospora</taxon>
    </lineage>
</organism>
<evidence type="ECO:0000313" key="3">
    <source>
        <dbReference type="EMBL" id="KAK8073075.1"/>
    </source>
</evidence>
<comment type="caution">
    <text evidence="3">The sequence shown here is derived from an EMBL/GenBank/DDBJ whole genome shotgun (WGS) entry which is preliminary data.</text>
</comment>